<reference evidence="2 3" key="1">
    <citation type="journal article" date="2015" name="Genome Announc.">
        <title>Expanding the biotechnology potential of lactobacilli through comparative genomics of 213 strains and associated genera.</title>
        <authorList>
            <person name="Sun Z."/>
            <person name="Harris H.M."/>
            <person name="McCann A."/>
            <person name="Guo C."/>
            <person name="Argimon S."/>
            <person name="Zhang W."/>
            <person name="Yang X."/>
            <person name="Jeffery I.B."/>
            <person name="Cooney J.C."/>
            <person name="Kagawa T.F."/>
            <person name="Liu W."/>
            <person name="Song Y."/>
            <person name="Salvetti E."/>
            <person name="Wrobel A."/>
            <person name="Rasinkangas P."/>
            <person name="Parkhill J."/>
            <person name="Rea M.C."/>
            <person name="O'Sullivan O."/>
            <person name="Ritari J."/>
            <person name="Douillard F.P."/>
            <person name="Paul Ross R."/>
            <person name="Yang R."/>
            <person name="Briner A.E."/>
            <person name="Felis G.E."/>
            <person name="de Vos W.M."/>
            <person name="Barrangou R."/>
            <person name="Klaenhammer T.R."/>
            <person name="Caufield P.W."/>
            <person name="Cui Y."/>
            <person name="Zhang H."/>
            <person name="O'Toole P.W."/>
        </authorList>
    </citation>
    <scope>NUCLEOTIDE SEQUENCE [LARGE SCALE GENOMIC DNA]</scope>
    <source>
        <strain evidence="2 3">DSM 14792</strain>
    </source>
</reference>
<dbReference type="RefSeq" id="WP_056994528.1">
    <property type="nucleotide sequence ID" value="NZ_JQBA01000023.1"/>
</dbReference>
<dbReference type="Pfam" id="PF08867">
    <property type="entry name" value="FRG"/>
    <property type="match status" value="1"/>
</dbReference>
<keyword evidence="3" id="KW-1185">Reference proteome</keyword>
<proteinExistence type="predicted"/>
<protein>
    <recommendedName>
        <fullName evidence="1">FRG domain-containing protein</fullName>
    </recommendedName>
</protein>
<evidence type="ECO:0000313" key="3">
    <source>
        <dbReference type="Proteomes" id="UP000051639"/>
    </source>
</evidence>
<evidence type="ECO:0000259" key="1">
    <source>
        <dbReference type="SMART" id="SM00901"/>
    </source>
</evidence>
<dbReference type="SMART" id="SM00901">
    <property type="entry name" value="FRG"/>
    <property type="match status" value="1"/>
</dbReference>
<dbReference type="OrthoDB" id="9816036at2"/>
<feature type="domain" description="FRG" evidence="1">
    <location>
        <begin position="1"/>
        <end position="71"/>
    </location>
</feature>
<dbReference type="EMBL" id="JQBA01000023">
    <property type="protein sequence ID" value="KRN44062.1"/>
    <property type="molecule type" value="Genomic_DNA"/>
</dbReference>
<dbReference type="InterPro" id="IPR014966">
    <property type="entry name" value="FRG-dom"/>
</dbReference>
<dbReference type="PATRIC" id="fig|148604.4.peg.864"/>
<organism evidence="2 3">
    <name type="scientific">Limosilactobacillus ingluviei</name>
    <dbReference type="NCBI Taxonomy" id="148604"/>
    <lineage>
        <taxon>Bacteria</taxon>
        <taxon>Bacillati</taxon>
        <taxon>Bacillota</taxon>
        <taxon>Bacilli</taxon>
        <taxon>Lactobacillales</taxon>
        <taxon>Lactobacillaceae</taxon>
        <taxon>Limosilactobacillus</taxon>
    </lineage>
</organism>
<comment type="caution">
    <text evidence="2">The sequence shown here is derived from an EMBL/GenBank/DDBJ whole genome shotgun (WGS) entry which is preliminary data.</text>
</comment>
<dbReference type="Proteomes" id="UP000051639">
    <property type="component" value="Unassembled WGS sequence"/>
</dbReference>
<evidence type="ECO:0000313" key="2">
    <source>
        <dbReference type="EMBL" id="KRN44062.1"/>
    </source>
</evidence>
<sequence length="449" mass="51987">MLPSVARSQESFSNEQKIYTGNKKQQKSIIQNLAKLQHDGIPTRLLDFTTDPLVALFFATQAEERTDASIYLFIRNGYDSSSLEVKLSSFVATQTNRCLKDLVKKFNEESGASLSIKRAKQILSQGIFIRPDTISDNENYRMREQKGTFAIPGNRIENGNISDVVPFENDLSYEEIVVPFEYQEEIRSELVQRGYTRERLLGESSKPIRYNALPQDNVKEVEGKYINKAYLQYSITIEMTELMTVEEIEECGYRIAKESGADSVRIWFRRMGTEVGNNIMSQHWYKSSINLYGWKGRKYHELMLGENKHDSYIVYDYIQNHWDRLEYKHLPIEPDAKLVTLNVKIMEGNQLVIETNLINGTELLLSYRIDDESERTIKFIVKDNCTKIDIKNIDDFNTIKGEIIMPVPIVQDEMVRKEYGIDYEKIVGDFIQRTDTGLTSGHKTFAFNL</sequence>
<dbReference type="AlphaFoldDB" id="A0A0R2GUE3"/>
<name>A0A0R2GUE3_9LACO</name>
<gene>
    <name evidence="2" type="ORF">IV41_GL000837</name>
</gene>
<accession>A0A0R2GUE3</accession>